<gene>
    <name evidence="7" type="ORF">BP5553_08214</name>
</gene>
<sequence>MISSMIRRIVGSSQPSEEPPSRRGSVMREPEHEGDDKAEEVTMETEDKKKKKKKNKKNRKSGEDMELDMAGKEGKQARADITNGDLDLNADGDTTMQMNDNGVGGTAEELKVKKKKNKKIRKKEKDHAELGHSIGPDHELVDEASARAPNGLESPNGTVKVKKHKKARKILKENEATHELEDIASYGVEASPAGEALVAVSAKAKKQKRKQSLVAPGPSLAATSLESTNGLQGNDHTEADREEHENGTPIRPSENALGKRKASQSLPDSTRKTKRKHKGENPPGNDLIDLGLTASSHPNSIQQSNGHRPLQSFAEGLYIQSTKGDGGPSSIPPPETSRIHRPTPTFTPINARRSPSNEETEEPRAPTPELESATPQDPPSPPKSNQKRKRRLPVDESESPKLNIEATPRKPTKGKSTPTKSKTLASGSATPGNKRGSPLTPEDIEGINSAVAMYRDSNRMTQFDVNALIQDTQSGKNPERDELMTFIYDRLPELPKPRIREMCNTRFHNYARGSWTKEEDDELRDAVERFPGVWRNIGPLVNRHPRDARDRWRNNLVCGDKRKKSVWTREEEDQLRAAVAESLEQIRKDKAESTDAQYKAKDDMDLLNWASVSAKMGLVRSRLQCLQKWIRLKDREAEVSPDPAEDQEASKGHWRLEEAKRETQAMSADEILRFLYAVRNSGAAREGKIPWKIVCADVSQEKGRRMVYRFCFKNLRRKITGYKDMEFKDCLEMIISRFEETAPSEPPELQYVGEPDRIILRRNRKKKGEVWTEEELLEKRQRKHVRIRPLGDDNGKASSKKKRKRDANDDEAGVENSEGSSKKQKRKEKPQAISEEYVMEDADEGEQNIGQSVAIEKPSKSKVTKAAASAEQPADGENVTPKQKKKKLRDRMKQHGEGQSQESGSESHGFAPDMSDDIGSAIQSLKKAHKNSRKNKKKSSDNGASEVASDGNPRREVNGDLGHSDADIPPTPNRFNQRHNSLSPDLDTPVKYDGRRHNKKIGSPSPGGDKDEQADTNDPALSDVSSSDGSIPARTKPLEGDNSEDDV</sequence>
<dbReference type="InterPro" id="IPR001005">
    <property type="entry name" value="SANT/Myb"/>
</dbReference>
<keyword evidence="3" id="KW-0539">Nucleus</keyword>
<feature type="compositionally biased region" description="Basic residues" evidence="4">
    <location>
        <begin position="49"/>
        <end position="59"/>
    </location>
</feature>
<feature type="compositionally biased region" description="Polar residues" evidence="4">
    <location>
        <begin position="973"/>
        <end position="983"/>
    </location>
</feature>
<dbReference type="CDD" id="cd00167">
    <property type="entry name" value="SANT"/>
    <property type="match status" value="1"/>
</dbReference>
<dbReference type="PROSITE" id="PS50090">
    <property type="entry name" value="MYB_LIKE"/>
    <property type="match status" value="2"/>
</dbReference>
<dbReference type="Gene3D" id="1.10.10.60">
    <property type="entry name" value="Homeodomain-like"/>
    <property type="match status" value="2"/>
</dbReference>
<keyword evidence="2" id="KW-0238">DNA-binding</keyword>
<reference evidence="7 8" key="1">
    <citation type="journal article" date="2018" name="IMA Fungus">
        <title>IMA Genome-F 9: Draft genome sequence of Annulohypoxylon stygium, Aspergillus mulundensis, Berkeleyomyces basicola (syn. Thielaviopsis basicola), Ceratocystis smalleyi, two Cercospora beticola strains, Coleophoma cylindrospora, Fusarium fracticaudum, Phialophora cf. hyalina, and Morchella septimelata.</title>
        <authorList>
            <person name="Wingfield B.D."/>
            <person name="Bills G.F."/>
            <person name="Dong Y."/>
            <person name="Huang W."/>
            <person name="Nel W.J."/>
            <person name="Swalarsk-Parry B.S."/>
            <person name="Vaghefi N."/>
            <person name="Wilken P.M."/>
            <person name="An Z."/>
            <person name="de Beer Z.W."/>
            <person name="De Vos L."/>
            <person name="Chen L."/>
            <person name="Duong T.A."/>
            <person name="Gao Y."/>
            <person name="Hammerbacher A."/>
            <person name="Kikkert J.R."/>
            <person name="Li Y."/>
            <person name="Li H."/>
            <person name="Li K."/>
            <person name="Li Q."/>
            <person name="Liu X."/>
            <person name="Ma X."/>
            <person name="Naidoo K."/>
            <person name="Pethybridge S.J."/>
            <person name="Sun J."/>
            <person name="Steenkamp E.T."/>
            <person name="van der Nest M.A."/>
            <person name="van Wyk S."/>
            <person name="Wingfield M.J."/>
            <person name="Xiong C."/>
            <person name="Yue Q."/>
            <person name="Zhang X."/>
        </authorList>
    </citation>
    <scope>NUCLEOTIDE SEQUENCE [LARGE SCALE GENOMIC DNA]</scope>
    <source>
        <strain evidence="7 8">BP 5553</strain>
    </source>
</reference>
<feature type="compositionally biased region" description="Polar residues" evidence="4">
    <location>
        <begin position="293"/>
        <end position="306"/>
    </location>
</feature>
<dbReference type="PANTHER" id="PTHR46380">
    <property type="entry name" value="CYCLIN-D-BINDING MYB-LIKE TRANSCRIPTION FACTOR 1"/>
    <property type="match status" value="1"/>
</dbReference>
<feature type="region of interest" description="Disordered" evidence="4">
    <location>
        <begin position="1"/>
        <end position="166"/>
    </location>
</feature>
<evidence type="ECO:0000313" key="8">
    <source>
        <dbReference type="Proteomes" id="UP000254866"/>
    </source>
</evidence>
<feature type="compositionally biased region" description="Basic and acidic residues" evidence="4">
    <location>
        <begin position="123"/>
        <end position="145"/>
    </location>
</feature>
<comment type="subcellular location">
    <subcellularLocation>
        <location evidence="1">Nucleus</location>
    </subcellularLocation>
</comment>
<evidence type="ECO:0000256" key="4">
    <source>
        <dbReference type="SAM" id="MobiDB-lite"/>
    </source>
</evidence>
<evidence type="ECO:0000313" key="7">
    <source>
        <dbReference type="EMBL" id="RDL33846.1"/>
    </source>
</evidence>
<feature type="region of interest" description="Disordered" evidence="4">
    <location>
        <begin position="200"/>
        <end position="443"/>
    </location>
</feature>
<feature type="compositionally biased region" description="Acidic residues" evidence="4">
    <location>
        <begin position="837"/>
        <end position="846"/>
    </location>
</feature>
<evidence type="ECO:0000259" key="6">
    <source>
        <dbReference type="PROSITE" id="PS51294"/>
    </source>
</evidence>
<feature type="compositionally biased region" description="Basic and acidic residues" evidence="4">
    <location>
        <begin position="69"/>
        <end position="78"/>
    </location>
</feature>
<dbReference type="EMBL" id="NPIC01000008">
    <property type="protein sequence ID" value="RDL33846.1"/>
    <property type="molecule type" value="Genomic_DNA"/>
</dbReference>
<feature type="compositionally biased region" description="Basic residues" evidence="4">
    <location>
        <begin position="926"/>
        <end position="937"/>
    </location>
</feature>
<dbReference type="Proteomes" id="UP000254866">
    <property type="component" value="Unassembled WGS sequence"/>
</dbReference>
<evidence type="ECO:0000259" key="5">
    <source>
        <dbReference type="PROSITE" id="PS50090"/>
    </source>
</evidence>
<evidence type="ECO:0000256" key="1">
    <source>
        <dbReference type="ARBA" id="ARBA00004123"/>
    </source>
</evidence>
<feature type="compositionally biased region" description="Low complexity" evidence="4">
    <location>
        <begin position="897"/>
        <end position="909"/>
    </location>
</feature>
<dbReference type="GO" id="GO:0000976">
    <property type="term" value="F:transcription cis-regulatory region binding"/>
    <property type="evidence" value="ECO:0007669"/>
    <property type="project" value="TreeGrafter"/>
</dbReference>
<feature type="region of interest" description="Disordered" evidence="4">
    <location>
        <begin position="782"/>
        <end position="1047"/>
    </location>
</feature>
<dbReference type="RefSeq" id="XP_031867128.1">
    <property type="nucleotide sequence ID" value="XM_032016837.1"/>
</dbReference>
<dbReference type="Pfam" id="PF13921">
    <property type="entry name" value="Myb_DNA-bind_6"/>
    <property type="match status" value="1"/>
</dbReference>
<keyword evidence="8" id="KW-1185">Reference proteome</keyword>
<dbReference type="PANTHER" id="PTHR46380:SF2">
    <property type="entry name" value="CYCLIN-D-BINDING MYB-LIKE TRANSCRIPTION FACTOR 1"/>
    <property type="match status" value="1"/>
</dbReference>
<dbReference type="PROSITE" id="PS51294">
    <property type="entry name" value="HTH_MYB"/>
    <property type="match status" value="2"/>
</dbReference>
<dbReference type="InterPro" id="IPR051651">
    <property type="entry name" value="DMTF1_DNA-bind_reg"/>
</dbReference>
<feature type="domain" description="Myb-like" evidence="5">
    <location>
        <begin position="559"/>
        <end position="633"/>
    </location>
</feature>
<dbReference type="SMART" id="SM00717">
    <property type="entry name" value="SANT"/>
    <property type="match status" value="3"/>
</dbReference>
<dbReference type="GO" id="GO:0005634">
    <property type="term" value="C:nucleus"/>
    <property type="evidence" value="ECO:0007669"/>
    <property type="project" value="UniProtKB-SubCell"/>
</dbReference>
<organism evidence="7 8">
    <name type="scientific">Venustampulla echinocandica</name>
    <dbReference type="NCBI Taxonomy" id="2656787"/>
    <lineage>
        <taxon>Eukaryota</taxon>
        <taxon>Fungi</taxon>
        <taxon>Dikarya</taxon>
        <taxon>Ascomycota</taxon>
        <taxon>Pezizomycotina</taxon>
        <taxon>Leotiomycetes</taxon>
        <taxon>Helotiales</taxon>
        <taxon>Pleuroascaceae</taxon>
        <taxon>Venustampulla</taxon>
    </lineage>
</organism>
<evidence type="ECO:0008006" key="9">
    <source>
        <dbReference type="Google" id="ProtNLM"/>
    </source>
</evidence>
<feature type="compositionally biased region" description="Basic and acidic residues" evidence="4">
    <location>
        <begin position="952"/>
        <end position="966"/>
    </location>
</feature>
<feature type="domain" description="Myb-like" evidence="5">
    <location>
        <begin position="507"/>
        <end position="556"/>
    </location>
</feature>
<protein>
    <recommendedName>
        <fullName evidence="9">Homeo</fullName>
    </recommendedName>
</protein>
<feature type="domain" description="HTH myb-type" evidence="6">
    <location>
        <begin position="512"/>
        <end position="560"/>
    </location>
</feature>
<dbReference type="InterPro" id="IPR003903">
    <property type="entry name" value="UIM_dom"/>
</dbReference>
<comment type="caution">
    <text evidence="7">The sequence shown here is derived from an EMBL/GenBank/DDBJ whole genome shotgun (WGS) entry which is preliminary data.</text>
</comment>
<dbReference type="GeneID" id="43601063"/>
<dbReference type="InterPro" id="IPR017930">
    <property type="entry name" value="Myb_dom"/>
</dbReference>
<evidence type="ECO:0000256" key="3">
    <source>
        <dbReference type="ARBA" id="ARBA00023242"/>
    </source>
</evidence>
<accession>A0A370TG17</accession>
<feature type="compositionally biased region" description="Basic and acidic residues" evidence="4">
    <location>
        <begin position="235"/>
        <end position="246"/>
    </location>
</feature>
<feature type="compositionally biased region" description="Basic residues" evidence="4">
    <location>
        <begin position="112"/>
        <end position="122"/>
    </location>
</feature>
<dbReference type="InterPro" id="IPR009057">
    <property type="entry name" value="Homeodomain-like_sf"/>
</dbReference>
<feature type="domain" description="HTH myb-type" evidence="6">
    <location>
        <begin position="608"/>
        <end position="637"/>
    </location>
</feature>
<dbReference type="GO" id="GO:0003700">
    <property type="term" value="F:DNA-binding transcription factor activity"/>
    <property type="evidence" value="ECO:0007669"/>
    <property type="project" value="TreeGrafter"/>
</dbReference>
<feature type="compositionally biased region" description="Polar residues" evidence="4">
    <location>
        <begin position="221"/>
        <end position="234"/>
    </location>
</feature>
<evidence type="ECO:0000256" key="2">
    <source>
        <dbReference type="ARBA" id="ARBA00023125"/>
    </source>
</evidence>
<dbReference type="SUPFAM" id="SSF46689">
    <property type="entry name" value="Homeodomain-like"/>
    <property type="match status" value="1"/>
</dbReference>
<proteinExistence type="predicted"/>
<feature type="compositionally biased region" description="Low complexity" evidence="4">
    <location>
        <begin position="414"/>
        <end position="423"/>
    </location>
</feature>
<dbReference type="STRING" id="2656787.A0A370TG17"/>
<dbReference type="PROSITE" id="PS50330">
    <property type="entry name" value="UIM"/>
    <property type="match status" value="1"/>
</dbReference>
<dbReference type="CDD" id="cd11660">
    <property type="entry name" value="SANT_TRF"/>
    <property type="match status" value="1"/>
</dbReference>
<dbReference type="AlphaFoldDB" id="A0A370TG17"/>
<feature type="compositionally biased region" description="Basic and acidic residues" evidence="4">
    <location>
        <begin position="26"/>
        <end position="35"/>
    </location>
</feature>
<name>A0A370TG17_9HELO</name>
<dbReference type="OrthoDB" id="39591at2759"/>